<evidence type="ECO:0000256" key="6">
    <source>
        <dbReference type="ARBA" id="ARBA00022723"/>
    </source>
</evidence>
<dbReference type="GO" id="GO:0005506">
    <property type="term" value="F:iron ion binding"/>
    <property type="evidence" value="ECO:0007669"/>
    <property type="project" value="InterPro"/>
</dbReference>
<dbReference type="InterPro" id="IPR050121">
    <property type="entry name" value="Cytochrome_P450_monoxygenase"/>
</dbReference>
<dbReference type="GO" id="GO:0016020">
    <property type="term" value="C:membrane"/>
    <property type="evidence" value="ECO:0007669"/>
    <property type="project" value="UniProtKB-SubCell"/>
</dbReference>
<comment type="caution">
    <text evidence="14">The sequence shown here is derived from an EMBL/GenBank/DDBJ whole genome shotgun (WGS) entry which is preliminary data.</text>
</comment>
<evidence type="ECO:0000256" key="7">
    <source>
        <dbReference type="ARBA" id="ARBA00022989"/>
    </source>
</evidence>
<evidence type="ECO:0000256" key="2">
    <source>
        <dbReference type="ARBA" id="ARBA00004370"/>
    </source>
</evidence>
<dbReference type="InterPro" id="IPR036396">
    <property type="entry name" value="Cyt_P450_sf"/>
</dbReference>
<feature type="signal peptide" evidence="13">
    <location>
        <begin position="1"/>
        <end position="21"/>
    </location>
</feature>
<evidence type="ECO:0000256" key="4">
    <source>
        <dbReference type="ARBA" id="ARBA00022617"/>
    </source>
</evidence>
<evidence type="ECO:0000256" key="12">
    <source>
        <dbReference type="PIRSR" id="PIRSR602401-1"/>
    </source>
</evidence>
<evidence type="ECO:0000256" key="13">
    <source>
        <dbReference type="SAM" id="SignalP"/>
    </source>
</evidence>
<keyword evidence="10 14" id="KW-0503">Monooxygenase</keyword>
<feature type="binding site" description="axial binding residue" evidence="12">
    <location>
        <position position="418"/>
    </location>
    <ligand>
        <name>heme</name>
        <dbReference type="ChEBI" id="CHEBI:30413"/>
    </ligand>
    <ligandPart>
        <name>Fe</name>
        <dbReference type="ChEBI" id="CHEBI:18248"/>
    </ligandPart>
</feature>
<dbReference type="CDD" id="cd12148">
    <property type="entry name" value="fungal_TF_MHR"/>
    <property type="match status" value="1"/>
</dbReference>
<keyword evidence="8" id="KW-0560">Oxidoreductase</keyword>
<keyword evidence="11" id="KW-0472">Membrane</keyword>
<dbReference type="InterPro" id="IPR002401">
    <property type="entry name" value="Cyt_P450_E_grp-I"/>
</dbReference>
<dbReference type="InterPro" id="IPR017972">
    <property type="entry name" value="Cyt_P450_CS"/>
</dbReference>
<evidence type="ECO:0000313" key="15">
    <source>
        <dbReference type="Proteomes" id="UP000544095"/>
    </source>
</evidence>
<dbReference type="InterPro" id="IPR001128">
    <property type="entry name" value="Cyt_P450"/>
</dbReference>
<keyword evidence="9 12" id="KW-0408">Iron</keyword>
<comment type="subcellular location">
    <subcellularLocation>
        <location evidence="2">Membrane</location>
    </subcellularLocation>
</comment>
<accession>A0A8H5K8U1</accession>
<comment type="cofactor">
    <cofactor evidence="1 12">
        <name>heme</name>
        <dbReference type="ChEBI" id="CHEBI:30413"/>
    </cofactor>
</comment>
<feature type="chain" id="PRO_5034472641" evidence="13">
    <location>
        <begin position="22"/>
        <end position="915"/>
    </location>
</feature>
<evidence type="ECO:0000256" key="3">
    <source>
        <dbReference type="ARBA" id="ARBA00010617"/>
    </source>
</evidence>
<evidence type="ECO:0000256" key="9">
    <source>
        <dbReference type="ARBA" id="ARBA00023004"/>
    </source>
</evidence>
<organism evidence="14 15">
    <name type="scientific">Fusarium pseudoanthophilum</name>
    <dbReference type="NCBI Taxonomy" id="48495"/>
    <lineage>
        <taxon>Eukaryota</taxon>
        <taxon>Fungi</taxon>
        <taxon>Dikarya</taxon>
        <taxon>Ascomycota</taxon>
        <taxon>Pezizomycotina</taxon>
        <taxon>Sordariomycetes</taxon>
        <taxon>Hypocreomycetidae</taxon>
        <taxon>Hypocreales</taxon>
        <taxon>Nectriaceae</taxon>
        <taxon>Fusarium</taxon>
        <taxon>Fusarium fujikuroi species complex</taxon>
    </lineage>
</organism>
<keyword evidence="15" id="KW-1185">Reference proteome</keyword>
<evidence type="ECO:0000256" key="5">
    <source>
        <dbReference type="ARBA" id="ARBA00022692"/>
    </source>
</evidence>
<comment type="similarity">
    <text evidence="3">Belongs to the cytochrome P450 family.</text>
</comment>
<proteinExistence type="inferred from homology"/>
<dbReference type="GO" id="GO:0016705">
    <property type="term" value="F:oxidoreductase activity, acting on paired donors, with incorporation or reduction of molecular oxygen"/>
    <property type="evidence" value="ECO:0007669"/>
    <property type="project" value="InterPro"/>
</dbReference>
<keyword evidence="7" id="KW-1133">Transmembrane helix</keyword>
<keyword evidence="6 12" id="KW-0479">Metal-binding</keyword>
<sequence length="915" mass="102533">MAASFTIILGLSCLLVNPLLSPPSDYLNVRMSSGPLKHFPTLIYDCELMDRNFQGDVVRIAPNELSFATVQAYKDIYGHATKGKKKFIKSDWYETAGDHPGIVSVRDPAQHSRQRKYLSHAFSAKSLRGQETLIHRYVDMFIGQLRKLGNPEGSGINVEEALNWLTFDIIGDLAFGESFSAVAEGRPHFWVSMIIDATYFKVLASLRKRLPIISLYLPFVMSKDSGEMHRKHMELTRQKMLKRLEMPNSEERGDFFSHLLSKGGNDVPEQELCQQSNTLIVAGSETTATCLTGIVYCLLSNQSCLEKLTDEVRSRFQSEDEITGDATAELKYLPAVIEEGLRIFPPAPFGLPRVSPGAVIDGHYISSGVVVSVDPWTTKHDGRYWKEPYSFIPERWIDESFCDVKQASQPFSLGPRSCLGINLAYLEMRIILAKMVYNFDWAWVNNDVDLFRDAKLFLLWKKPALMVGMPCTFLTARKPRGPPNRRVAEARAQIHSAYCSSLSDEEIPPQEIRTSTLIVPLTIEHFCPDELFGRLISDYLEYLYPLYPIIHRPRFRADFEKKRYQSDPNFYRLCISLSALVVSSSPQDLGHYGFQPEETVTSILEKAHRLVVLSKMSQSPAVGIFPDVHDMICSYATNFSSHDRLAYPVSHTGISYNPVCIDWDFLVLQEVDDAETGDMKPSEEPRVTPLIAGVIALVKLYLCAAPLGLDKLPGSPRYGPFSACALSETSNGADTQRLSIEQGLDIVRTVRDVIHQLPEEFRMFDQDGNPNKVPLSYAISRAKVHMTSLFIQSIILATLSANNPSVQQGNRTGSSTGSEDALLSDESQSAYHQLFDLRKYIAQQCFHIITVTPVSALKANGIAVVSKLREITASLLSYKVDSSCPADEEKQVQSCLKRLISTLVEIDSVKIISEE</sequence>
<keyword evidence="13" id="KW-0732">Signal</keyword>
<gene>
    <name evidence="14" type="ORF">FPANT_13857</name>
</gene>
<dbReference type="PRINTS" id="PR00385">
    <property type="entry name" value="P450"/>
</dbReference>
<reference evidence="14 15" key="1">
    <citation type="submission" date="2020-05" db="EMBL/GenBank/DDBJ databases">
        <title>Identification and distribution of gene clusters putatively required for synthesis of sphingolipid metabolism inhibitors in phylogenetically diverse species of the filamentous fungus Fusarium.</title>
        <authorList>
            <person name="Kim H.-S."/>
            <person name="Busman M."/>
            <person name="Brown D.W."/>
            <person name="Divon H."/>
            <person name="Uhlig S."/>
            <person name="Proctor R.H."/>
        </authorList>
    </citation>
    <scope>NUCLEOTIDE SEQUENCE [LARGE SCALE GENOMIC DNA]</scope>
    <source>
        <strain evidence="14 15">NRRL 25211</strain>
    </source>
</reference>
<name>A0A8H5K8U1_9HYPO</name>
<dbReference type="Gene3D" id="1.10.630.10">
    <property type="entry name" value="Cytochrome P450"/>
    <property type="match status" value="1"/>
</dbReference>
<keyword evidence="5" id="KW-0812">Transmembrane</keyword>
<evidence type="ECO:0000256" key="8">
    <source>
        <dbReference type="ARBA" id="ARBA00023002"/>
    </source>
</evidence>
<dbReference type="PRINTS" id="PR00463">
    <property type="entry name" value="EP450I"/>
</dbReference>
<dbReference type="PANTHER" id="PTHR24305:SF210">
    <property type="entry name" value="CYTOCHROME P450 MONOOXYGENASE ASQL-RELATED"/>
    <property type="match status" value="1"/>
</dbReference>
<dbReference type="PROSITE" id="PS00086">
    <property type="entry name" value="CYTOCHROME_P450"/>
    <property type="match status" value="1"/>
</dbReference>
<keyword evidence="4 12" id="KW-0349">Heme</keyword>
<evidence type="ECO:0000256" key="11">
    <source>
        <dbReference type="ARBA" id="ARBA00023136"/>
    </source>
</evidence>
<dbReference type="FunFam" id="1.10.630.10:FF:000158">
    <property type="entry name" value="Cytochrome P450, putative (Eurofung)"/>
    <property type="match status" value="1"/>
</dbReference>
<dbReference type="GO" id="GO:0020037">
    <property type="term" value="F:heme binding"/>
    <property type="evidence" value="ECO:0007669"/>
    <property type="project" value="InterPro"/>
</dbReference>
<dbReference type="AlphaFoldDB" id="A0A8H5K8U1"/>
<dbReference type="CDD" id="cd11058">
    <property type="entry name" value="CYP60B-like"/>
    <property type="match status" value="1"/>
</dbReference>
<evidence type="ECO:0000313" key="14">
    <source>
        <dbReference type="EMBL" id="KAF5569849.1"/>
    </source>
</evidence>
<dbReference type="SUPFAM" id="SSF48264">
    <property type="entry name" value="Cytochrome P450"/>
    <property type="match status" value="1"/>
</dbReference>
<dbReference type="GO" id="GO:0004497">
    <property type="term" value="F:monooxygenase activity"/>
    <property type="evidence" value="ECO:0007669"/>
    <property type="project" value="UniProtKB-KW"/>
</dbReference>
<evidence type="ECO:0000256" key="10">
    <source>
        <dbReference type="ARBA" id="ARBA00023033"/>
    </source>
</evidence>
<dbReference type="Proteomes" id="UP000544095">
    <property type="component" value="Unassembled WGS sequence"/>
</dbReference>
<dbReference type="EMBL" id="JAAOAR010001199">
    <property type="protein sequence ID" value="KAF5569849.1"/>
    <property type="molecule type" value="Genomic_DNA"/>
</dbReference>
<evidence type="ECO:0000256" key="1">
    <source>
        <dbReference type="ARBA" id="ARBA00001971"/>
    </source>
</evidence>
<dbReference type="PANTHER" id="PTHR24305">
    <property type="entry name" value="CYTOCHROME P450"/>
    <property type="match status" value="1"/>
</dbReference>
<dbReference type="Pfam" id="PF00067">
    <property type="entry name" value="p450"/>
    <property type="match status" value="1"/>
</dbReference>
<protein>
    <submittedName>
        <fullName evidence="14">Cytochrome P450 monooxygenase</fullName>
    </submittedName>
</protein>